<keyword evidence="5" id="KW-0966">Cell projection</keyword>
<keyword evidence="3" id="KW-0970">Cilium biogenesis/degradation</keyword>
<dbReference type="PANTHER" id="PTHR12968">
    <property type="entry name" value="B9 DOMAIN-CONTAINING"/>
    <property type="match status" value="1"/>
</dbReference>
<dbReference type="GO" id="GO:0036038">
    <property type="term" value="C:MKS complex"/>
    <property type="evidence" value="ECO:0007669"/>
    <property type="project" value="TreeGrafter"/>
</dbReference>
<keyword evidence="4" id="KW-0206">Cytoskeleton</keyword>
<evidence type="ECO:0000313" key="8">
    <source>
        <dbReference type="Proteomes" id="UP000838756"/>
    </source>
</evidence>
<dbReference type="Pfam" id="PF07162">
    <property type="entry name" value="B9-C2"/>
    <property type="match status" value="1"/>
</dbReference>
<dbReference type="PANTHER" id="PTHR12968:SF4">
    <property type="entry name" value="TECTONIC-LIKE COMPLEX MEMBER MKS1"/>
    <property type="match status" value="1"/>
</dbReference>
<dbReference type="GO" id="GO:0060271">
    <property type="term" value="P:cilium assembly"/>
    <property type="evidence" value="ECO:0007669"/>
    <property type="project" value="TreeGrafter"/>
</dbReference>
<comment type="caution">
    <text evidence="7">The sequence shown here is derived from an EMBL/GenBank/DDBJ whole genome shotgun (WGS) entry which is preliminary data.</text>
</comment>
<dbReference type="OrthoDB" id="10263520at2759"/>
<evidence type="ECO:0000313" key="7">
    <source>
        <dbReference type="EMBL" id="CAH2229574.1"/>
    </source>
</evidence>
<feature type="coiled-coil region" evidence="6">
    <location>
        <begin position="241"/>
        <end position="268"/>
    </location>
</feature>
<keyword evidence="6" id="KW-0175">Coiled coil</keyword>
<comment type="subcellular location">
    <subcellularLocation>
        <location evidence="1">Cytoplasm</location>
        <location evidence="1">Cytoskeleton</location>
        <location evidence="1">Cilium basal body</location>
    </subcellularLocation>
</comment>
<accession>A0A8S4R1J1</accession>
<dbReference type="AlphaFoldDB" id="A0A8S4R1J1"/>
<evidence type="ECO:0000256" key="6">
    <source>
        <dbReference type="SAM" id="Coils"/>
    </source>
</evidence>
<proteinExistence type="predicted"/>
<evidence type="ECO:0000256" key="3">
    <source>
        <dbReference type="ARBA" id="ARBA00022794"/>
    </source>
</evidence>
<name>A0A8S4R1J1_9NEOP</name>
<organism evidence="7 8">
    <name type="scientific">Pararge aegeria aegeria</name>
    <dbReference type="NCBI Taxonomy" id="348720"/>
    <lineage>
        <taxon>Eukaryota</taxon>
        <taxon>Metazoa</taxon>
        <taxon>Ecdysozoa</taxon>
        <taxon>Arthropoda</taxon>
        <taxon>Hexapoda</taxon>
        <taxon>Insecta</taxon>
        <taxon>Pterygota</taxon>
        <taxon>Neoptera</taxon>
        <taxon>Endopterygota</taxon>
        <taxon>Lepidoptera</taxon>
        <taxon>Glossata</taxon>
        <taxon>Ditrysia</taxon>
        <taxon>Papilionoidea</taxon>
        <taxon>Nymphalidae</taxon>
        <taxon>Satyrinae</taxon>
        <taxon>Satyrini</taxon>
        <taxon>Parargina</taxon>
        <taxon>Pararge</taxon>
    </lineage>
</organism>
<reference evidence="7" key="1">
    <citation type="submission" date="2022-03" db="EMBL/GenBank/DDBJ databases">
        <authorList>
            <person name="Lindestad O."/>
        </authorList>
    </citation>
    <scope>NUCLEOTIDE SEQUENCE</scope>
</reference>
<evidence type="ECO:0000256" key="1">
    <source>
        <dbReference type="ARBA" id="ARBA00004120"/>
    </source>
</evidence>
<dbReference type="Proteomes" id="UP000838756">
    <property type="component" value="Unassembled WGS sequence"/>
</dbReference>
<dbReference type="EMBL" id="CAKXAJ010024725">
    <property type="protein sequence ID" value="CAH2229574.1"/>
    <property type="molecule type" value="Genomic_DNA"/>
</dbReference>
<dbReference type="InterPro" id="IPR010796">
    <property type="entry name" value="C2_B9-type_dom"/>
</dbReference>
<keyword evidence="2" id="KW-0963">Cytoplasm</keyword>
<sequence>MSKFICNKLAGIYWPKQPLDDISIRIKLKCREGISALPKFEDYKDKSNEENLNKLDNNIIEEHDFRWQNKVFSNWEYQKYSDVYNCNSETELKYHDRLKQPYNYECKKVFSYIHEDYYLPLPVTSEKKVGKAIVSIGDCFNRLNLEDIGSDGDISSSMKHLLRSEENMSSYEERWIAMHIVLDSSEYNEDSQLLFKEEHILVSLYHNVTYNYLIVTPNVNDIEFNAYCVENQPEIEYGVEIEFGEENSAELEELLNNLLKKWEKQQKKLLSFVMPPLGRKNYFVTFEIISAMDFDMDNLYIEFHIKISDDLQCNGDLRGRTHISKHLTTEKYEWKYGHTVELELECATGIEPVPIKIYLEAISVDWWGRHRTEGYSYLPLSLEPGEHTRHLSCSRPEELDTVKANNRRFFVGGCNLIKDLDVLANPQLHNANFRYTETGSISVRWRTISQSRSPGAACFAPSTSTAGSSTALLSGAEAVLRQYRKAKATLAAATSSVPEHMHSKDG</sequence>
<evidence type="ECO:0000256" key="4">
    <source>
        <dbReference type="ARBA" id="ARBA00023212"/>
    </source>
</evidence>
<gene>
    <name evidence="7" type="primary">jg19708</name>
    <name evidence="7" type="ORF">PAEG_LOCUS9009</name>
</gene>
<protein>
    <submittedName>
        <fullName evidence="7">Jg19708 protein</fullName>
    </submittedName>
</protein>
<keyword evidence="8" id="KW-1185">Reference proteome</keyword>
<evidence type="ECO:0000256" key="2">
    <source>
        <dbReference type="ARBA" id="ARBA00022490"/>
    </source>
</evidence>
<evidence type="ECO:0000256" key="5">
    <source>
        <dbReference type="ARBA" id="ARBA00023273"/>
    </source>
</evidence>